<feature type="domain" description="CFEM" evidence="18">
    <location>
        <begin position="6"/>
        <end position="119"/>
    </location>
</feature>
<dbReference type="Proteomes" id="UP000024376">
    <property type="component" value="Unassembled WGS sequence"/>
</dbReference>
<proteinExistence type="inferred from homology"/>
<feature type="disulfide bond" evidence="14">
    <location>
        <begin position="35"/>
        <end position="75"/>
    </location>
</feature>
<dbReference type="SMART" id="SM00747">
    <property type="entry name" value="CFEM"/>
    <property type="match status" value="1"/>
</dbReference>
<comment type="subcellular location">
    <subcellularLocation>
        <location evidence="2">Membrane</location>
        <topology evidence="2">Lipid-anchor</topology>
        <topology evidence="2">GPI-anchor</topology>
    </subcellularLocation>
    <subcellularLocation>
        <location evidence="1">Membrane</location>
        <topology evidence="1">Multi-pass membrane protein</topology>
    </subcellularLocation>
    <subcellularLocation>
        <location evidence="3">Secreted</location>
    </subcellularLocation>
</comment>
<evidence type="ECO:0000256" key="15">
    <source>
        <dbReference type="SAM" id="MobiDB-lite"/>
    </source>
</evidence>
<feature type="compositionally biased region" description="Polar residues" evidence="15">
    <location>
        <begin position="398"/>
        <end position="408"/>
    </location>
</feature>
<keyword evidence="8 17" id="KW-0732">Signal</keyword>
<protein>
    <recommendedName>
        <fullName evidence="18">CFEM domain-containing protein</fullName>
    </recommendedName>
</protein>
<feature type="transmembrane region" description="Helical" evidence="16">
    <location>
        <begin position="335"/>
        <end position="359"/>
    </location>
</feature>
<evidence type="ECO:0000313" key="19">
    <source>
        <dbReference type="EMBL" id="ETS07222.1"/>
    </source>
</evidence>
<dbReference type="KEGG" id="trr:M419DRAFT_95046"/>
<feature type="chain" id="PRO_5001534480" description="CFEM domain-containing protein" evidence="17">
    <location>
        <begin position="20"/>
        <end position="452"/>
    </location>
</feature>
<evidence type="ECO:0000256" key="6">
    <source>
        <dbReference type="ARBA" id="ARBA00022622"/>
    </source>
</evidence>
<gene>
    <name evidence="19" type="ORF">M419DRAFT_95046</name>
</gene>
<evidence type="ECO:0000256" key="14">
    <source>
        <dbReference type="PROSITE-ProRule" id="PRU01356"/>
    </source>
</evidence>
<dbReference type="HOGENOM" id="CLU_028200_6_3_1"/>
<comment type="similarity">
    <text evidence="4">Belongs to the RBT5 family.</text>
</comment>
<dbReference type="EMBL" id="KI911139">
    <property type="protein sequence ID" value="ETS07222.1"/>
    <property type="molecule type" value="Genomic_DNA"/>
</dbReference>
<dbReference type="Pfam" id="PF20684">
    <property type="entry name" value="Fung_rhodopsin"/>
    <property type="match status" value="1"/>
</dbReference>
<evidence type="ECO:0000256" key="7">
    <source>
        <dbReference type="ARBA" id="ARBA00022692"/>
    </source>
</evidence>
<feature type="transmembrane region" description="Helical" evidence="16">
    <location>
        <begin position="295"/>
        <end position="315"/>
    </location>
</feature>
<dbReference type="AlphaFoldDB" id="A0A024SMV1"/>
<dbReference type="OrthoDB" id="2496787at2759"/>
<evidence type="ECO:0000256" key="16">
    <source>
        <dbReference type="SAM" id="Phobius"/>
    </source>
</evidence>
<dbReference type="InterPro" id="IPR052337">
    <property type="entry name" value="SAT4-like"/>
</dbReference>
<dbReference type="Pfam" id="PF05730">
    <property type="entry name" value="CFEM"/>
    <property type="match status" value="1"/>
</dbReference>
<evidence type="ECO:0000256" key="13">
    <source>
        <dbReference type="ARBA" id="ARBA00038359"/>
    </source>
</evidence>
<feature type="transmembrane region" description="Helical" evidence="16">
    <location>
        <begin position="260"/>
        <end position="283"/>
    </location>
</feature>
<feature type="transmembrane region" description="Helical" evidence="16">
    <location>
        <begin position="176"/>
        <end position="202"/>
    </location>
</feature>
<keyword evidence="6" id="KW-0325">Glycoprotein</keyword>
<feature type="transmembrane region" description="Helical" evidence="16">
    <location>
        <begin position="102"/>
        <end position="123"/>
    </location>
</feature>
<evidence type="ECO:0000256" key="1">
    <source>
        <dbReference type="ARBA" id="ARBA00004141"/>
    </source>
</evidence>
<feature type="disulfide bond" evidence="14">
    <location>
        <begin position="58"/>
        <end position="91"/>
    </location>
</feature>
<evidence type="ECO:0000256" key="12">
    <source>
        <dbReference type="ARBA" id="ARBA00023288"/>
    </source>
</evidence>
<dbReference type="PANTHER" id="PTHR33048">
    <property type="entry name" value="PTH11-LIKE INTEGRAL MEMBRANE PROTEIN (AFU_ORTHOLOGUE AFUA_5G11245)"/>
    <property type="match status" value="1"/>
</dbReference>
<evidence type="ECO:0000256" key="3">
    <source>
        <dbReference type="ARBA" id="ARBA00004613"/>
    </source>
</evidence>
<evidence type="ECO:0000256" key="2">
    <source>
        <dbReference type="ARBA" id="ARBA00004589"/>
    </source>
</evidence>
<dbReference type="PROSITE" id="PS52012">
    <property type="entry name" value="CFEM"/>
    <property type="match status" value="1"/>
</dbReference>
<feature type="signal peptide" evidence="17">
    <location>
        <begin position="1"/>
        <end position="19"/>
    </location>
</feature>
<keyword evidence="9 16" id="KW-1133">Transmembrane helix</keyword>
<evidence type="ECO:0000313" key="20">
    <source>
        <dbReference type="Proteomes" id="UP000024376"/>
    </source>
</evidence>
<evidence type="ECO:0000256" key="10">
    <source>
        <dbReference type="ARBA" id="ARBA00023136"/>
    </source>
</evidence>
<dbReference type="GO" id="GO:0005576">
    <property type="term" value="C:extracellular region"/>
    <property type="evidence" value="ECO:0007669"/>
    <property type="project" value="UniProtKB-SubCell"/>
</dbReference>
<keyword evidence="7 16" id="KW-0812">Transmembrane</keyword>
<evidence type="ECO:0000256" key="11">
    <source>
        <dbReference type="ARBA" id="ARBA00023157"/>
    </source>
</evidence>
<evidence type="ECO:0000256" key="5">
    <source>
        <dbReference type="ARBA" id="ARBA00022525"/>
    </source>
</evidence>
<evidence type="ECO:0000256" key="8">
    <source>
        <dbReference type="ARBA" id="ARBA00022729"/>
    </source>
</evidence>
<feature type="transmembrane region" description="Helical" evidence="16">
    <location>
        <begin position="214"/>
        <end position="235"/>
    </location>
</feature>
<keyword evidence="11 14" id="KW-1015">Disulfide bond</keyword>
<keyword evidence="12" id="KW-0449">Lipoprotein</keyword>
<dbReference type="InterPro" id="IPR008427">
    <property type="entry name" value="Extracellular_membr_CFEM_dom"/>
</dbReference>
<dbReference type="InterPro" id="IPR049326">
    <property type="entry name" value="Rhodopsin_dom_fungi"/>
</dbReference>
<comment type="caution">
    <text evidence="14">Lacks conserved residue(s) required for the propagation of feature annotation.</text>
</comment>
<evidence type="ECO:0000256" key="9">
    <source>
        <dbReference type="ARBA" id="ARBA00022989"/>
    </source>
</evidence>
<feature type="disulfide bond" evidence="14">
    <location>
        <begin position="49"/>
        <end position="56"/>
    </location>
</feature>
<comment type="similarity">
    <text evidence="13">Belongs to the SAT4 family.</text>
</comment>
<feature type="region of interest" description="Disordered" evidence="15">
    <location>
        <begin position="374"/>
        <end position="415"/>
    </location>
</feature>
<evidence type="ECO:0000256" key="4">
    <source>
        <dbReference type="ARBA" id="ARBA00010031"/>
    </source>
</evidence>
<dbReference type="PANTHER" id="PTHR33048:SF143">
    <property type="entry name" value="EXTRACELLULAR MEMBRANE PROTEIN CFEM DOMAIN-CONTAINING PROTEIN-RELATED"/>
    <property type="match status" value="1"/>
</dbReference>
<evidence type="ECO:0000259" key="18">
    <source>
        <dbReference type="PROSITE" id="PS52012"/>
    </source>
</evidence>
<accession>A0A024SMV1</accession>
<feature type="disulfide bond" evidence="14">
    <location>
        <begin position="39"/>
        <end position="70"/>
    </location>
</feature>
<keyword evidence="6" id="KW-0336">GPI-anchor</keyword>
<keyword evidence="5" id="KW-0964">Secreted</keyword>
<sequence>MKLWLLAVAALAAVPTASSQSTTSPQAAVAALPSCAQDCVKLALAKSPCQPTNATCVCTNPTLQQTMQGCVLQSCTIKEALSTMNLTATSCGRPIRDKSPEYIAITTVLGVLSGAFVLQRLLYKLWAKLGLGADDYMTLALILWGIPSTVISTHAITRPGLGRDIWTLTPEQITRFGLYFWFLEWAYFVEVSMLKLSLLLFYIRIFPSPGVRRLLWGTFIFSVIFGLVFTFIAAFQCTPVKYYWEKWDGEHQGKCFDINAIAWSNAAISIAIDIWVLAIPLWQLKSLNLDWRRKIGVAVMFCLGAFVTIVSILRLKSLIQFGTDSLNPTWDFLDISLWSVVEINVGLICVCLPAFRLLLVRIFPKLQGSTERYYGKSSRRNRTATNPRSSRLPLGHSAGSQVDRSQPHPNIEGNRIGYQTSYTVEYGETDEVQLVSLNDKFSARSDVRSDVS</sequence>
<feature type="transmembrane region" description="Helical" evidence="16">
    <location>
        <begin position="135"/>
        <end position="156"/>
    </location>
</feature>
<keyword evidence="10 16" id="KW-0472">Membrane</keyword>
<reference evidence="20" key="1">
    <citation type="journal article" date="2013" name="Ind. Biotechnol.">
        <title>Comparative genomics analysis of Trichoderma reesei strains.</title>
        <authorList>
            <person name="Koike H."/>
            <person name="Aerts A."/>
            <person name="LaButti K."/>
            <person name="Grigoriev I.V."/>
            <person name="Baker S.E."/>
        </authorList>
    </citation>
    <scope>NUCLEOTIDE SEQUENCE [LARGE SCALE GENOMIC DNA]</scope>
    <source>
        <strain evidence="20">ATCC 56765 / BCRC 32924 / NRRL 11460 / Rut C-30</strain>
    </source>
</reference>
<dbReference type="GO" id="GO:0098552">
    <property type="term" value="C:side of membrane"/>
    <property type="evidence" value="ECO:0007669"/>
    <property type="project" value="UniProtKB-KW"/>
</dbReference>
<organism evidence="19 20">
    <name type="scientific">Hypocrea jecorina (strain ATCC 56765 / BCRC 32924 / NRRL 11460 / Rut C-30)</name>
    <name type="common">Trichoderma reesei</name>
    <dbReference type="NCBI Taxonomy" id="1344414"/>
    <lineage>
        <taxon>Eukaryota</taxon>
        <taxon>Fungi</taxon>
        <taxon>Dikarya</taxon>
        <taxon>Ascomycota</taxon>
        <taxon>Pezizomycotina</taxon>
        <taxon>Sordariomycetes</taxon>
        <taxon>Hypocreomycetidae</taxon>
        <taxon>Hypocreales</taxon>
        <taxon>Hypocreaceae</taxon>
        <taxon>Trichoderma</taxon>
    </lineage>
</organism>
<evidence type="ECO:0000256" key="17">
    <source>
        <dbReference type="SAM" id="SignalP"/>
    </source>
</evidence>
<name>A0A024SMV1_HYPJR</name>